<dbReference type="eggNOG" id="ENOG502QYB6">
    <property type="taxonomic scope" value="Eukaryota"/>
</dbReference>
<keyword evidence="3" id="KW-1185">Reference proteome</keyword>
<dbReference type="AlphaFoldDB" id="K0RZU5"/>
<feature type="region of interest" description="Disordered" evidence="1">
    <location>
        <begin position="810"/>
        <end position="829"/>
    </location>
</feature>
<feature type="compositionally biased region" description="Basic and acidic residues" evidence="1">
    <location>
        <begin position="604"/>
        <end position="615"/>
    </location>
</feature>
<accession>K0RZU5</accession>
<name>K0RZU5_THAOC</name>
<comment type="caution">
    <text evidence="2">The sequence shown here is derived from an EMBL/GenBank/DDBJ whole genome shotgun (WGS) entry which is preliminary data.</text>
</comment>
<feature type="compositionally biased region" description="Polar residues" evidence="1">
    <location>
        <begin position="937"/>
        <end position="946"/>
    </location>
</feature>
<protein>
    <recommendedName>
        <fullName evidence="4">PX domain-containing protein</fullName>
    </recommendedName>
</protein>
<dbReference type="Proteomes" id="UP000266841">
    <property type="component" value="Unassembled WGS sequence"/>
</dbReference>
<feature type="region of interest" description="Disordered" evidence="1">
    <location>
        <begin position="926"/>
        <end position="948"/>
    </location>
</feature>
<dbReference type="GO" id="GO:0035091">
    <property type="term" value="F:phosphatidylinositol binding"/>
    <property type="evidence" value="ECO:0007669"/>
    <property type="project" value="InterPro"/>
</dbReference>
<dbReference type="EMBL" id="AGNL01040382">
    <property type="protein sequence ID" value="EJK52122.1"/>
    <property type="molecule type" value="Genomic_DNA"/>
</dbReference>
<feature type="region of interest" description="Disordered" evidence="1">
    <location>
        <begin position="1"/>
        <end position="35"/>
    </location>
</feature>
<dbReference type="Gene3D" id="3.30.1520.10">
    <property type="entry name" value="Phox-like domain"/>
    <property type="match status" value="1"/>
</dbReference>
<proteinExistence type="predicted"/>
<gene>
    <name evidence="2" type="ORF">THAOC_28640</name>
</gene>
<evidence type="ECO:0000256" key="1">
    <source>
        <dbReference type="SAM" id="MobiDB-lite"/>
    </source>
</evidence>
<reference evidence="2 3" key="1">
    <citation type="journal article" date="2012" name="Genome Biol.">
        <title>Genome and low-iron response of an oceanic diatom adapted to chronic iron limitation.</title>
        <authorList>
            <person name="Lommer M."/>
            <person name="Specht M."/>
            <person name="Roy A.S."/>
            <person name="Kraemer L."/>
            <person name="Andreson R."/>
            <person name="Gutowska M.A."/>
            <person name="Wolf J."/>
            <person name="Bergner S.V."/>
            <person name="Schilhabel M.B."/>
            <person name="Klostermeier U.C."/>
            <person name="Beiko R.G."/>
            <person name="Rosenstiel P."/>
            <person name="Hippler M."/>
            <person name="Laroche J."/>
        </authorList>
    </citation>
    <scope>NUCLEOTIDE SEQUENCE [LARGE SCALE GENOMIC DNA]</scope>
    <source>
        <strain evidence="2 3">CCMP1005</strain>
    </source>
</reference>
<feature type="region of interest" description="Disordered" evidence="1">
    <location>
        <begin position="578"/>
        <end position="622"/>
    </location>
</feature>
<dbReference type="OrthoDB" id="42162at2759"/>
<evidence type="ECO:0000313" key="3">
    <source>
        <dbReference type="Proteomes" id="UP000266841"/>
    </source>
</evidence>
<sequence length="1058" mass="116120">MKRGGNQGTRTFDFSSPAGDASSDEGVVRQNSSRAWDEHDEVLDLLLGGDCGGPRLVEEPVEGQEVSNQVIQQVGLVSSERPDSKIRELTDSQEATGGDIALGFAVSTNAMTLESVIIRHQGSLKRIPASSRNGEHAATSRWPMYTINVMNGKESYPMIFDRQQYEFCYRLFAVLDTENDSSLELECIRHFVDKYCPVTSRRDNAVSSVTSTVDEIWSATLSCDAGGNHHITNGIERIGLEGWLVFCRLLALTQHLESQRRFASRHLQELFRHKHGVASKNSNEVLVVVDNPPPGPPEPITIEVLTRVERERSGETNEQILNDWPYNPLPGPELDLKCIARGKPIEASVRVEPFASQREDFILRYHVHESGKKTVVRRSYLDFQWLDDVMNQGKRPGQGQICGYILPPLSSKNIIPAAKSTQYSPEGYNRQHNQDIGERALSAAQKGINLISSMAKSLSGYMSAETNPVSFSTSQPFVLSDRTADGPTPPAWSGTALTAQRIERYLNYLLANASLSKSFALHAMLSCSHSGLESAKLILADIDKQRNHREDTPWLRAAAQVALRLEFHNVLETTGYEAASSKVQHASLPRFGSTRPSGSWDESDLQHSNDSKAGDSPDSASFESGVVNIRSELGEETRDDGFDLLPSPGPSEIHRVLGAGGTDSSAKADSIKRYAYEASRDDLASHIDENARVGSLRIEQDVDKLRIIVNAKVEGALLLNMLKDVSSLGDGDVLNQRSLVKGVASLQRTVSEAERANCEMTEDLLWQSALANSAISATTEVRDAVRVSFVASRAKSAAFAAAEKAKKTYESCESTSRESAQRKQQEASATQMQAIHATVLDFEANAAKRRSAIALAKDMKNWNAHRKLDLLNSCVKVATEQREACRKSAADWDLLQNGLVDAPDLGIVESNEIKLWSTSNDGVRRPFHSPFDDENNAGESAQSLHNLPSVRSPLVTTSIENPIDAITGSMSLGSETSESEVYCFPNTSCLPNEVNENYLAVRHLNSSDDSNSVATDGTSHLNEVSSGELMSTSMQSLIDGLMNWGEEQKNAHQLELFE</sequence>
<feature type="compositionally biased region" description="Basic and acidic residues" evidence="1">
    <location>
        <begin position="810"/>
        <end position="825"/>
    </location>
</feature>
<evidence type="ECO:0000313" key="2">
    <source>
        <dbReference type="EMBL" id="EJK52122.1"/>
    </source>
</evidence>
<dbReference type="InterPro" id="IPR036871">
    <property type="entry name" value="PX_dom_sf"/>
</dbReference>
<evidence type="ECO:0008006" key="4">
    <source>
        <dbReference type="Google" id="ProtNLM"/>
    </source>
</evidence>
<organism evidence="2 3">
    <name type="scientific">Thalassiosira oceanica</name>
    <name type="common">Marine diatom</name>
    <dbReference type="NCBI Taxonomy" id="159749"/>
    <lineage>
        <taxon>Eukaryota</taxon>
        <taxon>Sar</taxon>
        <taxon>Stramenopiles</taxon>
        <taxon>Ochrophyta</taxon>
        <taxon>Bacillariophyta</taxon>
        <taxon>Coscinodiscophyceae</taxon>
        <taxon>Thalassiosirophycidae</taxon>
        <taxon>Thalassiosirales</taxon>
        <taxon>Thalassiosiraceae</taxon>
        <taxon>Thalassiosira</taxon>
    </lineage>
</organism>